<sequence length="214" mass="24878">MSLRKSIGECSICLSLLTFTNIYAISKCGHTFHQKCLNEWLPTAKSCPLCRINASEADVIKLFIQESTEIDPKLPEEPYIESKHEGYLRRKMNICNCEFYQYDIGDLWYKCLKEYDVQIKYEEKKRETTVTLPNGYSLTISTSLKTELLHKKENAKTTINPDGQITLRVESSDLKNYLKIVICPKHQIFKVEHFMGKKTIKCPIAEMKCQHLKK</sequence>
<organism evidence="1 2">
    <name type="scientific">Panagrolaimus sp. PS1159</name>
    <dbReference type="NCBI Taxonomy" id="55785"/>
    <lineage>
        <taxon>Eukaryota</taxon>
        <taxon>Metazoa</taxon>
        <taxon>Ecdysozoa</taxon>
        <taxon>Nematoda</taxon>
        <taxon>Chromadorea</taxon>
        <taxon>Rhabditida</taxon>
        <taxon>Tylenchina</taxon>
        <taxon>Panagrolaimomorpha</taxon>
        <taxon>Panagrolaimoidea</taxon>
        <taxon>Panagrolaimidae</taxon>
        <taxon>Panagrolaimus</taxon>
    </lineage>
</organism>
<proteinExistence type="predicted"/>
<dbReference type="WBParaSite" id="PS1159_v2.g19833.t1">
    <property type="protein sequence ID" value="PS1159_v2.g19833.t1"/>
    <property type="gene ID" value="PS1159_v2.g19833"/>
</dbReference>
<name>A0AC35FQG1_9BILA</name>
<evidence type="ECO:0000313" key="2">
    <source>
        <dbReference type="WBParaSite" id="PS1159_v2.g19833.t1"/>
    </source>
</evidence>
<accession>A0AC35FQG1</accession>
<dbReference type="Proteomes" id="UP000887580">
    <property type="component" value="Unplaced"/>
</dbReference>
<reference evidence="2" key="1">
    <citation type="submission" date="2022-11" db="UniProtKB">
        <authorList>
            <consortium name="WormBaseParasite"/>
        </authorList>
    </citation>
    <scope>IDENTIFICATION</scope>
</reference>
<protein>
    <submittedName>
        <fullName evidence="2">RING-type domain-containing protein</fullName>
    </submittedName>
</protein>
<evidence type="ECO:0000313" key="1">
    <source>
        <dbReference type="Proteomes" id="UP000887580"/>
    </source>
</evidence>